<dbReference type="Proteomes" id="UP000538931">
    <property type="component" value="Unassembled WGS sequence"/>
</dbReference>
<dbReference type="Pfam" id="PF13558">
    <property type="entry name" value="SbcC_Walker_B"/>
    <property type="match status" value="1"/>
</dbReference>
<dbReference type="AlphaFoldDB" id="A0A7W1WWX3"/>
<gene>
    <name evidence="4" type="ORF">H1S06_05115</name>
</gene>
<name>A0A7W1WWX3_9GAMM</name>
<evidence type="ECO:0000256" key="2">
    <source>
        <dbReference type="SAM" id="MobiDB-lite"/>
    </source>
</evidence>
<feature type="region of interest" description="Disordered" evidence="2">
    <location>
        <begin position="688"/>
        <end position="712"/>
    </location>
</feature>
<evidence type="ECO:0000313" key="5">
    <source>
        <dbReference type="Proteomes" id="UP000538931"/>
    </source>
</evidence>
<dbReference type="PANTHER" id="PTHR32114">
    <property type="entry name" value="ABC TRANSPORTER ABCH.3"/>
    <property type="match status" value="1"/>
</dbReference>
<reference evidence="4 5" key="1">
    <citation type="submission" date="2020-07" db="EMBL/GenBank/DDBJ databases">
        <title>Bacterium isolated from marien macroalgae.</title>
        <authorList>
            <person name="Zhu K."/>
            <person name="Lu D."/>
            <person name="Du Z."/>
        </authorList>
    </citation>
    <scope>NUCLEOTIDE SEQUENCE [LARGE SCALE GENOMIC DNA]</scope>
    <source>
        <strain evidence="4 5">3-1745</strain>
    </source>
</reference>
<evidence type="ECO:0000259" key="3">
    <source>
        <dbReference type="Pfam" id="PF13476"/>
    </source>
</evidence>
<accession>A0A7W1WWX3</accession>
<comment type="caution">
    <text evidence="4">The sequence shown here is derived from an EMBL/GenBank/DDBJ whole genome shotgun (WGS) entry which is preliminary data.</text>
</comment>
<dbReference type="PANTHER" id="PTHR32114:SF2">
    <property type="entry name" value="ABC TRANSPORTER ABCH.3"/>
    <property type="match status" value="1"/>
</dbReference>
<proteinExistence type="predicted"/>
<dbReference type="RefSeq" id="WP_181737898.1">
    <property type="nucleotide sequence ID" value="NZ_JACEMT010000040.1"/>
</dbReference>
<feature type="coiled-coil region" evidence="1">
    <location>
        <begin position="441"/>
        <end position="502"/>
    </location>
</feature>
<dbReference type="EMBL" id="JACEMT010000040">
    <property type="protein sequence ID" value="MBA4501740.1"/>
    <property type="molecule type" value="Genomic_DNA"/>
</dbReference>
<feature type="coiled-coil region" evidence="1">
    <location>
        <begin position="218"/>
        <end position="272"/>
    </location>
</feature>
<evidence type="ECO:0000256" key="1">
    <source>
        <dbReference type="SAM" id="Coils"/>
    </source>
</evidence>
<dbReference type="Pfam" id="PF13476">
    <property type="entry name" value="AAA_23"/>
    <property type="match status" value="1"/>
</dbReference>
<keyword evidence="1" id="KW-0175">Coiled coil</keyword>
<dbReference type="Gene3D" id="3.40.50.300">
    <property type="entry name" value="P-loop containing nucleotide triphosphate hydrolases"/>
    <property type="match status" value="2"/>
</dbReference>
<dbReference type="SUPFAM" id="SSF52540">
    <property type="entry name" value="P-loop containing nucleoside triphosphate hydrolases"/>
    <property type="match status" value="2"/>
</dbReference>
<protein>
    <submittedName>
        <fullName evidence="4">AAA family ATPase</fullName>
    </submittedName>
</protein>
<dbReference type="InterPro" id="IPR038729">
    <property type="entry name" value="Rad50/SbcC_AAA"/>
</dbReference>
<dbReference type="GO" id="GO:0006302">
    <property type="term" value="P:double-strand break repair"/>
    <property type="evidence" value="ECO:0007669"/>
    <property type="project" value="InterPro"/>
</dbReference>
<dbReference type="InterPro" id="IPR027417">
    <property type="entry name" value="P-loop_NTPase"/>
</dbReference>
<organism evidence="4 5">
    <name type="scientific">Marinobacterium marinum</name>
    <dbReference type="NCBI Taxonomy" id="2756129"/>
    <lineage>
        <taxon>Bacteria</taxon>
        <taxon>Pseudomonadati</taxon>
        <taxon>Pseudomonadota</taxon>
        <taxon>Gammaproteobacteria</taxon>
        <taxon>Oceanospirillales</taxon>
        <taxon>Oceanospirillaceae</taxon>
        <taxon>Marinobacterium</taxon>
    </lineage>
</organism>
<sequence length="1023" mass="115874">MRILQIRFKNLNSLAGEWHIDLTDPAYAADGIFAITGPTGAGKSTLLDAICLALYGRTPRQNRVNASLNEVMSRQTGECFAEVIFETAQGRWCSHWSQHRSRKKADGALQPPKHEISDASNGKVLGTRLKDVADTIERLTGMDFDRFTRSMLLAQGGFAAFLQADPDERAPLLEQITGTSIYSDISIAVHQRRGEEKQKLEHLKAAQSGLQLLDEEEEATLSRELASVDEQVQQQQRQVEYQQGLLHWRQQLDKESEQLKRLQQDQQQLEGEQQAFAPRQQALEQAQKAEALRPEYAPLCQRRRDLEVAKSDVARLQSELPQLKQAHRQTSLQLSQAQQHQLQAITEYEHQQPLLGQLREQDYGISLKHGELQRLKASLPAELRQGPAPDPAVLQAAMRTTELALSEALSEGNRAELKQQQEQVRQRGECLGELRGLVRQSNELRLEHRALTEARAELERQQGPLQDQAEQSGKQIEALQREQKDLQTLQRLAERIADLEQQRHELEPGKPCPLCGSEQHPWRSEHPPELSEERARLQRVEQQLHELLASGRQLDIRLAELTTQVRSQQQHERVLQNKLEALQGPISQCLELLGWLQCPDAEALEQAYRETGEQWKQLKQRLDQIDLLESEQKQQQLEHQRQQQRAAVDASEAELAGLQQQRMQLSPEPDTKAWEERLKNAVEHARKALEQAQTEARTSEHELTSRQQKINDSGETIERLQAETEQMQNAFQQALAQSRFADEAELQAALLPQEVVRQLKQKADALHARAAELKVLRERCEQALTALRQQALSEANAEQLHAVLLHLRSRHEQLLEQRGSLQRALNDNRTKKEQFGQQQRAIDAQQREWSRWGQLHELIGSADGKKFRNFAQGLTFELMVGQANRQLQKMSDRYLLARDVEQPLELNVIDNYQAGETRSTKNLSGGESFLISLALALGLSGMSSRNVRVDSLFLDEGFGTLDEEALETALDTLSGLQQEGKLIGVISHVQALKDRIGTRIEVQPVSGGRSRITGPGCLAVTTA</sequence>
<evidence type="ECO:0000313" key="4">
    <source>
        <dbReference type="EMBL" id="MBA4501740.1"/>
    </source>
</evidence>
<feature type="domain" description="Rad50/SbcC-type AAA" evidence="3">
    <location>
        <begin position="6"/>
        <end position="273"/>
    </location>
</feature>
<dbReference type="GO" id="GO:0016887">
    <property type="term" value="F:ATP hydrolysis activity"/>
    <property type="evidence" value="ECO:0007669"/>
    <property type="project" value="InterPro"/>
</dbReference>
<keyword evidence="5" id="KW-1185">Reference proteome</keyword>